<evidence type="ECO:0000313" key="2">
    <source>
        <dbReference type="Proteomes" id="UP000480548"/>
    </source>
</evidence>
<reference evidence="1 2" key="1">
    <citation type="submission" date="2019-06" db="EMBL/GenBank/DDBJ databases">
        <authorList>
            <person name="Palmer J.M."/>
        </authorList>
    </citation>
    <scope>NUCLEOTIDE SEQUENCE [LARGE SCALE GENOMIC DNA]</scope>
    <source>
        <strain evidence="1 2">TWF703</strain>
    </source>
</reference>
<proteinExistence type="predicted"/>
<evidence type="ECO:0000313" key="1">
    <source>
        <dbReference type="EMBL" id="KAF3126286.1"/>
    </source>
</evidence>
<sequence length="110" mass="11670">MSPAAICERNDWIKTYGGGLKKTPKPNQGSSIPRCNISNLYQCPEKHICAAVEEVGDGEGGVCIPEPAKGCSNARGEPCATKGDVCVGDLRLSCPVGIDWSAYPKKLPKH</sequence>
<gene>
    <name evidence="1" type="ORF">TWF703_010544</name>
</gene>
<comment type="caution">
    <text evidence="1">The sequence shown here is derived from an EMBL/GenBank/DDBJ whole genome shotgun (WGS) entry which is preliminary data.</text>
</comment>
<dbReference type="AlphaFoldDB" id="A0A7C8P319"/>
<protein>
    <submittedName>
        <fullName evidence="1">Uncharacterized protein</fullName>
    </submittedName>
</protein>
<accession>A0A7C8P319</accession>
<name>A0A7C8P319_ORBOL</name>
<dbReference type="EMBL" id="WIQZ01000085">
    <property type="protein sequence ID" value="KAF3126286.1"/>
    <property type="molecule type" value="Genomic_DNA"/>
</dbReference>
<dbReference type="Proteomes" id="UP000480548">
    <property type="component" value="Unassembled WGS sequence"/>
</dbReference>
<organism evidence="1 2">
    <name type="scientific">Orbilia oligospora</name>
    <name type="common">Nematode-trapping fungus</name>
    <name type="synonym">Arthrobotrys oligospora</name>
    <dbReference type="NCBI Taxonomy" id="2813651"/>
    <lineage>
        <taxon>Eukaryota</taxon>
        <taxon>Fungi</taxon>
        <taxon>Dikarya</taxon>
        <taxon>Ascomycota</taxon>
        <taxon>Pezizomycotina</taxon>
        <taxon>Orbiliomycetes</taxon>
        <taxon>Orbiliales</taxon>
        <taxon>Orbiliaceae</taxon>
        <taxon>Orbilia</taxon>
    </lineage>
</organism>